<accession>A0ABX2IU46</accession>
<dbReference type="InterPro" id="IPR000281">
    <property type="entry name" value="HTH_RpiR"/>
</dbReference>
<dbReference type="Gene3D" id="1.10.10.10">
    <property type="entry name" value="Winged helix-like DNA-binding domain superfamily/Winged helix DNA-binding domain"/>
    <property type="match status" value="1"/>
</dbReference>
<evidence type="ECO:0000256" key="2">
    <source>
        <dbReference type="ARBA" id="ARBA00023125"/>
    </source>
</evidence>
<dbReference type="InterPro" id="IPR009057">
    <property type="entry name" value="Homeodomain-like_sf"/>
</dbReference>
<feature type="domain" description="HTH rpiR-type" evidence="4">
    <location>
        <begin position="3"/>
        <end position="79"/>
    </location>
</feature>
<dbReference type="InterPro" id="IPR047640">
    <property type="entry name" value="RpiR-like"/>
</dbReference>
<dbReference type="Proteomes" id="UP000777935">
    <property type="component" value="Unassembled WGS sequence"/>
</dbReference>
<reference evidence="6 7" key="1">
    <citation type="submission" date="2020-06" db="EMBL/GenBank/DDBJ databases">
        <title>Sulfitobacter algicola sp. nov., isolated from green algae.</title>
        <authorList>
            <person name="Wang C."/>
        </authorList>
    </citation>
    <scope>NUCLEOTIDE SEQUENCE [LARGE SCALE GENOMIC DNA]</scope>
    <source>
        <strain evidence="6 7">1151</strain>
    </source>
</reference>
<evidence type="ECO:0000259" key="4">
    <source>
        <dbReference type="PROSITE" id="PS51071"/>
    </source>
</evidence>
<protein>
    <submittedName>
        <fullName evidence="6">MurR/RpiR family transcriptional regulator</fullName>
    </submittedName>
</protein>
<dbReference type="Pfam" id="PF01380">
    <property type="entry name" value="SIS"/>
    <property type="match status" value="1"/>
</dbReference>
<dbReference type="RefSeq" id="WP_174136273.1">
    <property type="nucleotide sequence ID" value="NZ_JABUFE010000002.1"/>
</dbReference>
<dbReference type="SUPFAM" id="SSF53697">
    <property type="entry name" value="SIS domain"/>
    <property type="match status" value="1"/>
</dbReference>
<gene>
    <name evidence="6" type="ORF">HRQ87_06015</name>
</gene>
<keyword evidence="2" id="KW-0238">DNA-binding</keyword>
<evidence type="ECO:0000313" key="6">
    <source>
        <dbReference type="EMBL" id="NSX54352.1"/>
    </source>
</evidence>
<dbReference type="PANTHER" id="PTHR30514:SF18">
    <property type="entry name" value="RPIR-FAMILY TRANSCRIPTIONAL REGULATOR"/>
    <property type="match status" value="1"/>
</dbReference>
<dbReference type="InterPro" id="IPR001347">
    <property type="entry name" value="SIS_dom"/>
</dbReference>
<dbReference type="InterPro" id="IPR046348">
    <property type="entry name" value="SIS_dom_sf"/>
</dbReference>
<dbReference type="InterPro" id="IPR036388">
    <property type="entry name" value="WH-like_DNA-bd_sf"/>
</dbReference>
<sequence>MPEQFDIRLAQSYATLSEKLQQAADYVVSNPVDVATRSLRYVAQKSDVAPATYSRLARALEYENFEALRDVIRDTMNRRVNSFSQRAKRLQSEHKSGQIGFAAAHMEACITNIRSLAQDINPDQLEETVARLSDARKVLLVGALGSRGVTEHMAHMAGFLTDDWKMADSLGSGLVALDPRDALIVISKPPFAQRALNAAELARENGVFVVVMTDTHACPALRHASTGFIIPTESPHFQSSYTATVFLIETILGMLADKDANSRDRITKIETINRRLHEVADDTRI</sequence>
<organism evidence="6 7">
    <name type="scientific">Parasulfitobacter algicola</name>
    <dbReference type="NCBI Taxonomy" id="2614809"/>
    <lineage>
        <taxon>Bacteria</taxon>
        <taxon>Pseudomonadati</taxon>
        <taxon>Pseudomonadota</taxon>
        <taxon>Alphaproteobacteria</taxon>
        <taxon>Rhodobacterales</taxon>
        <taxon>Roseobacteraceae</taxon>
        <taxon>Parasulfitobacter</taxon>
    </lineage>
</organism>
<dbReference type="Gene3D" id="3.40.50.10490">
    <property type="entry name" value="Glucose-6-phosphate isomerase like protein, domain 1"/>
    <property type="match status" value="1"/>
</dbReference>
<dbReference type="InterPro" id="IPR035472">
    <property type="entry name" value="RpiR-like_SIS"/>
</dbReference>
<dbReference type="CDD" id="cd05013">
    <property type="entry name" value="SIS_RpiR"/>
    <property type="match status" value="1"/>
</dbReference>
<feature type="domain" description="SIS" evidence="5">
    <location>
        <begin position="128"/>
        <end position="261"/>
    </location>
</feature>
<dbReference type="PROSITE" id="PS51071">
    <property type="entry name" value="HTH_RPIR"/>
    <property type="match status" value="1"/>
</dbReference>
<evidence type="ECO:0000256" key="1">
    <source>
        <dbReference type="ARBA" id="ARBA00023015"/>
    </source>
</evidence>
<dbReference type="PANTHER" id="PTHR30514">
    <property type="entry name" value="GLUCOKINASE"/>
    <property type="match status" value="1"/>
</dbReference>
<comment type="caution">
    <text evidence="6">The sequence shown here is derived from an EMBL/GenBank/DDBJ whole genome shotgun (WGS) entry which is preliminary data.</text>
</comment>
<name>A0ABX2IU46_9RHOB</name>
<evidence type="ECO:0000256" key="3">
    <source>
        <dbReference type="ARBA" id="ARBA00023163"/>
    </source>
</evidence>
<evidence type="ECO:0000259" key="5">
    <source>
        <dbReference type="PROSITE" id="PS51464"/>
    </source>
</evidence>
<dbReference type="SUPFAM" id="SSF46689">
    <property type="entry name" value="Homeodomain-like"/>
    <property type="match status" value="1"/>
</dbReference>
<evidence type="ECO:0000313" key="7">
    <source>
        <dbReference type="Proteomes" id="UP000777935"/>
    </source>
</evidence>
<keyword evidence="7" id="KW-1185">Reference proteome</keyword>
<dbReference type="EMBL" id="JABUFE010000002">
    <property type="protein sequence ID" value="NSX54352.1"/>
    <property type="molecule type" value="Genomic_DNA"/>
</dbReference>
<keyword evidence="3" id="KW-0804">Transcription</keyword>
<proteinExistence type="predicted"/>
<dbReference type="PROSITE" id="PS51464">
    <property type="entry name" value="SIS"/>
    <property type="match status" value="1"/>
</dbReference>
<keyword evidence="1" id="KW-0805">Transcription regulation</keyword>